<name>A0ABT0UDD5_9BACT</name>
<keyword evidence="1" id="KW-0472">Membrane</keyword>
<dbReference type="Proteomes" id="UP001202961">
    <property type="component" value="Unassembled WGS sequence"/>
</dbReference>
<comment type="caution">
    <text evidence="2">The sequence shown here is derived from an EMBL/GenBank/DDBJ whole genome shotgun (WGS) entry which is preliminary data.</text>
</comment>
<keyword evidence="1" id="KW-1133">Transmembrane helix</keyword>
<accession>A0ABT0UDD5</accession>
<sequence>MRRRSHHLPNRVGHTLVELIVSLAGASVLMLGLSSTLFIALKITDPSSTPTSATLEGNDALTEFLSDIEFAISFSEQTASAVTFTVPDRNGDTLAETIRYVWSGTQGDPLTRQYNGGTASVLVENVHDFGLDYFQPDSAVEYVTVRIRVTDNSQASIETSIPVLNR</sequence>
<keyword evidence="3" id="KW-1185">Reference proteome</keyword>
<evidence type="ECO:0008006" key="4">
    <source>
        <dbReference type="Google" id="ProtNLM"/>
    </source>
</evidence>
<evidence type="ECO:0000313" key="3">
    <source>
        <dbReference type="Proteomes" id="UP001202961"/>
    </source>
</evidence>
<organism evidence="2 3">
    <name type="scientific">Aporhodopirellula aestuarii</name>
    <dbReference type="NCBI Taxonomy" id="2950107"/>
    <lineage>
        <taxon>Bacteria</taxon>
        <taxon>Pseudomonadati</taxon>
        <taxon>Planctomycetota</taxon>
        <taxon>Planctomycetia</taxon>
        <taxon>Pirellulales</taxon>
        <taxon>Pirellulaceae</taxon>
        <taxon>Aporhodopirellula</taxon>
    </lineage>
</organism>
<evidence type="ECO:0000256" key="1">
    <source>
        <dbReference type="SAM" id="Phobius"/>
    </source>
</evidence>
<proteinExistence type="predicted"/>
<protein>
    <recommendedName>
        <fullName evidence="4">Prepilin-type N-terminal cleavage/methylation domain-containing protein</fullName>
    </recommendedName>
</protein>
<keyword evidence="1" id="KW-0812">Transmembrane</keyword>
<feature type="transmembrane region" description="Helical" evidence="1">
    <location>
        <begin position="20"/>
        <end position="41"/>
    </location>
</feature>
<evidence type="ECO:0000313" key="2">
    <source>
        <dbReference type="EMBL" id="MCM2374807.1"/>
    </source>
</evidence>
<reference evidence="2 3" key="1">
    <citation type="journal article" date="2022" name="Syst. Appl. Microbiol.">
        <title>Rhodopirellula aestuarii sp. nov., a novel member of the genus Rhodopirellula isolated from brackish sediments collected in the Tagus River estuary, Portugal.</title>
        <authorList>
            <person name="Vitorino I.R."/>
            <person name="Klimek D."/>
            <person name="Calusinska M."/>
            <person name="Lobo-da-Cunha A."/>
            <person name="Vasconcelos V."/>
            <person name="Lage O.M."/>
        </authorList>
    </citation>
    <scope>NUCLEOTIDE SEQUENCE [LARGE SCALE GENOMIC DNA]</scope>
    <source>
        <strain evidence="2 3">ICT_H3.1</strain>
    </source>
</reference>
<gene>
    <name evidence="2" type="ORF">NB063_29635</name>
</gene>
<dbReference type="EMBL" id="JAMQBK010000103">
    <property type="protein sequence ID" value="MCM2374807.1"/>
    <property type="molecule type" value="Genomic_DNA"/>
</dbReference>
<dbReference type="RefSeq" id="WP_250932962.1">
    <property type="nucleotide sequence ID" value="NZ_JAMQBK010000103.1"/>
</dbReference>